<dbReference type="PANTHER" id="PTHR10091:SF0">
    <property type="entry name" value="GALACTOSE MUTAROTASE"/>
    <property type="match status" value="1"/>
</dbReference>
<name>A0A0R1ZT59_9LACO</name>
<gene>
    <name evidence="4" type="ORF">FC18_GL001518</name>
</gene>
<organism evidence="4 5">
    <name type="scientific">Lacticaseibacillus sharpeae JCM 1186 = DSM 20505</name>
    <dbReference type="NCBI Taxonomy" id="1291052"/>
    <lineage>
        <taxon>Bacteria</taxon>
        <taxon>Bacillati</taxon>
        <taxon>Bacillota</taxon>
        <taxon>Bacilli</taxon>
        <taxon>Lactobacillales</taxon>
        <taxon>Lactobacillaceae</taxon>
        <taxon>Lacticaseibacillus</taxon>
    </lineage>
</organism>
<dbReference type="Pfam" id="PF01263">
    <property type="entry name" value="Aldose_epim"/>
    <property type="match status" value="1"/>
</dbReference>
<proteinExistence type="inferred from homology"/>
<dbReference type="AlphaFoldDB" id="A0A0R1ZT59"/>
<dbReference type="PATRIC" id="fig|1291052.5.peg.1541"/>
<comment type="caution">
    <text evidence="4">The sequence shown here is derived from an EMBL/GenBank/DDBJ whole genome shotgun (WGS) entry which is preliminary data.</text>
</comment>
<evidence type="ECO:0000256" key="2">
    <source>
        <dbReference type="ARBA" id="ARBA00023235"/>
    </source>
</evidence>
<evidence type="ECO:0000313" key="5">
    <source>
        <dbReference type="Proteomes" id="UP000051679"/>
    </source>
</evidence>
<sequence>MERINIRKYQYVNKQDYCEITLKNKNGVTATILNYGATLEKFCLPAADSHTAPENMILSLPRPEDYSKARNFLGGTVGRIIGRMAAGTWQDGDTTRQFAINDAPNHAHGGPEGFDTQVFTFRVQQTADTASVILDLIDNAGHDGYPGTMHLTATYTLDDFDTLTYHLHAITDARTLCNPANHAYFNLDGHGDILHQTLQIAADNYLPLDQNSIPSFGMAAVARTAFDLRDGRQLGAVVQDEDPDISFQHGLNHPFILNGHRVAATLTSSDGKRRLSLTTTAPSIVVYTANHFNHTGVAANIGQYDGVALEAQFPPTADKTLNAITLLPGEAFNAETSWHIEY</sequence>
<dbReference type="EMBL" id="AYYO01000027">
    <property type="protein sequence ID" value="KRM55227.1"/>
    <property type="molecule type" value="Genomic_DNA"/>
</dbReference>
<accession>A0A0R1ZT59</accession>
<dbReference type="STRING" id="1291052.FC18_GL001518"/>
<protein>
    <submittedName>
        <fullName evidence="4">Aldose 1-epimerase</fullName>
    </submittedName>
</protein>
<dbReference type="InterPro" id="IPR011013">
    <property type="entry name" value="Gal_mutarotase_sf_dom"/>
</dbReference>
<reference evidence="4 5" key="1">
    <citation type="journal article" date="2015" name="Genome Announc.">
        <title>Expanding the biotechnology potential of lactobacilli through comparative genomics of 213 strains and associated genera.</title>
        <authorList>
            <person name="Sun Z."/>
            <person name="Harris H.M."/>
            <person name="McCann A."/>
            <person name="Guo C."/>
            <person name="Argimon S."/>
            <person name="Zhang W."/>
            <person name="Yang X."/>
            <person name="Jeffery I.B."/>
            <person name="Cooney J.C."/>
            <person name="Kagawa T.F."/>
            <person name="Liu W."/>
            <person name="Song Y."/>
            <person name="Salvetti E."/>
            <person name="Wrobel A."/>
            <person name="Rasinkangas P."/>
            <person name="Parkhill J."/>
            <person name="Rea M.C."/>
            <person name="O'Sullivan O."/>
            <person name="Ritari J."/>
            <person name="Douillard F.P."/>
            <person name="Paul Ross R."/>
            <person name="Yang R."/>
            <person name="Briner A.E."/>
            <person name="Felis G.E."/>
            <person name="de Vos W.M."/>
            <person name="Barrangou R."/>
            <person name="Klaenhammer T.R."/>
            <person name="Caufield P.W."/>
            <person name="Cui Y."/>
            <person name="Zhang H."/>
            <person name="O'Toole P.W."/>
        </authorList>
    </citation>
    <scope>NUCLEOTIDE SEQUENCE [LARGE SCALE GENOMIC DNA]</scope>
    <source>
        <strain evidence="4 5">DSM 20505</strain>
    </source>
</reference>
<dbReference type="GO" id="GO:0033499">
    <property type="term" value="P:galactose catabolic process via UDP-galactose, Leloir pathway"/>
    <property type="evidence" value="ECO:0007669"/>
    <property type="project" value="TreeGrafter"/>
</dbReference>
<keyword evidence="5" id="KW-1185">Reference proteome</keyword>
<dbReference type="RefSeq" id="WP_054679653.1">
    <property type="nucleotide sequence ID" value="NZ_AYYO01000027.1"/>
</dbReference>
<dbReference type="InterPro" id="IPR047215">
    <property type="entry name" value="Galactose_mutarotase-like"/>
</dbReference>
<evidence type="ECO:0000313" key="4">
    <source>
        <dbReference type="EMBL" id="KRM55227.1"/>
    </source>
</evidence>
<dbReference type="InterPro" id="IPR008183">
    <property type="entry name" value="Aldose_1/G6P_1-epimerase"/>
</dbReference>
<keyword evidence="3" id="KW-0119">Carbohydrate metabolism</keyword>
<comment type="similarity">
    <text evidence="1">Belongs to the aldose epimerase family.</text>
</comment>
<dbReference type="GO" id="GO:0004034">
    <property type="term" value="F:aldose 1-epimerase activity"/>
    <property type="evidence" value="ECO:0007669"/>
    <property type="project" value="TreeGrafter"/>
</dbReference>
<evidence type="ECO:0000256" key="3">
    <source>
        <dbReference type="ARBA" id="ARBA00023277"/>
    </source>
</evidence>
<keyword evidence="2" id="KW-0413">Isomerase</keyword>
<dbReference type="InterPro" id="IPR014718">
    <property type="entry name" value="GH-type_carb-bd"/>
</dbReference>
<dbReference type="PANTHER" id="PTHR10091">
    <property type="entry name" value="ALDOSE-1-EPIMERASE"/>
    <property type="match status" value="1"/>
</dbReference>
<dbReference type="CDD" id="cd09019">
    <property type="entry name" value="galactose_mutarotase_like"/>
    <property type="match status" value="1"/>
</dbReference>
<dbReference type="SUPFAM" id="SSF74650">
    <property type="entry name" value="Galactose mutarotase-like"/>
    <property type="match status" value="1"/>
</dbReference>
<dbReference type="OrthoDB" id="9779408at2"/>
<dbReference type="GO" id="GO:0006006">
    <property type="term" value="P:glucose metabolic process"/>
    <property type="evidence" value="ECO:0007669"/>
    <property type="project" value="TreeGrafter"/>
</dbReference>
<dbReference type="Gene3D" id="2.70.98.10">
    <property type="match status" value="1"/>
</dbReference>
<evidence type="ECO:0000256" key="1">
    <source>
        <dbReference type="ARBA" id="ARBA00006206"/>
    </source>
</evidence>
<dbReference type="Proteomes" id="UP000051679">
    <property type="component" value="Unassembled WGS sequence"/>
</dbReference>
<dbReference type="GO" id="GO:0030246">
    <property type="term" value="F:carbohydrate binding"/>
    <property type="evidence" value="ECO:0007669"/>
    <property type="project" value="InterPro"/>
</dbReference>